<proteinExistence type="predicted"/>
<protein>
    <recommendedName>
        <fullName evidence="5">ATP-grasp domain-containing protein</fullName>
    </recommendedName>
</protein>
<dbReference type="GO" id="GO:0005524">
    <property type="term" value="F:ATP binding"/>
    <property type="evidence" value="ECO:0007669"/>
    <property type="project" value="UniProtKB-UniRule"/>
</dbReference>
<reference evidence="6 7" key="1">
    <citation type="submission" date="2020-07" db="EMBL/GenBank/DDBJ databases">
        <title>Sequencing the genomes of 1000 actinobacteria strains.</title>
        <authorList>
            <person name="Klenk H.-P."/>
        </authorList>
    </citation>
    <scope>NUCLEOTIDE SEQUENCE [LARGE SCALE GENOMIC DNA]</scope>
    <source>
        <strain evidence="6 7">CXB654</strain>
    </source>
</reference>
<dbReference type="InterPro" id="IPR040754">
    <property type="entry name" value="PreAtp-grasp"/>
</dbReference>
<dbReference type="Pfam" id="PF02655">
    <property type="entry name" value="ATP-grasp_3"/>
    <property type="match status" value="1"/>
</dbReference>
<dbReference type="Pfam" id="PF18604">
    <property type="entry name" value="PreAtp-grasp"/>
    <property type="match status" value="1"/>
</dbReference>
<dbReference type="Gene3D" id="3.30.470.20">
    <property type="entry name" value="ATP-grasp fold, B domain"/>
    <property type="match status" value="1"/>
</dbReference>
<keyword evidence="2 4" id="KW-0547">Nucleotide-binding</keyword>
<dbReference type="Proteomes" id="UP000589036">
    <property type="component" value="Unassembled WGS sequence"/>
</dbReference>
<name>A0A852U907_9ACTN</name>
<dbReference type="GO" id="GO:0016874">
    <property type="term" value="F:ligase activity"/>
    <property type="evidence" value="ECO:0007669"/>
    <property type="project" value="UniProtKB-KW"/>
</dbReference>
<evidence type="ECO:0000313" key="6">
    <source>
        <dbReference type="EMBL" id="NYE50594.1"/>
    </source>
</evidence>
<dbReference type="SUPFAM" id="SSF56059">
    <property type="entry name" value="Glutathione synthetase ATP-binding domain-like"/>
    <property type="match status" value="1"/>
</dbReference>
<evidence type="ECO:0000256" key="3">
    <source>
        <dbReference type="ARBA" id="ARBA00022840"/>
    </source>
</evidence>
<feature type="domain" description="ATP-grasp" evidence="5">
    <location>
        <begin position="164"/>
        <end position="371"/>
    </location>
</feature>
<keyword evidence="3 4" id="KW-0067">ATP-binding</keyword>
<dbReference type="GO" id="GO:0046872">
    <property type="term" value="F:metal ion binding"/>
    <property type="evidence" value="ECO:0007669"/>
    <property type="project" value="InterPro"/>
</dbReference>
<dbReference type="PANTHER" id="PTHR43055">
    <property type="entry name" value="FORMATE-DEPENDENT PHOSPHORIBOSYLGLYCINAMIDE FORMYLTRANSFERASE"/>
    <property type="match status" value="1"/>
</dbReference>
<dbReference type="EMBL" id="JACCCC010000001">
    <property type="protein sequence ID" value="NYE50594.1"/>
    <property type="molecule type" value="Genomic_DNA"/>
</dbReference>
<evidence type="ECO:0000256" key="2">
    <source>
        <dbReference type="ARBA" id="ARBA00022741"/>
    </source>
</evidence>
<evidence type="ECO:0000259" key="5">
    <source>
        <dbReference type="PROSITE" id="PS50975"/>
    </source>
</evidence>
<dbReference type="RefSeq" id="WP_179646051.1">
    <property type="nucleotide sequence ID" value="NZ_BAAAYY010000044.1"/>
</dbReference>
<sequence length="454" mass="49272">MADASYTEAVKEALVGDRDAEFVWLCNFEVEHEWARGFPGLPSAQASATASIVQRMEEFGALLAAPGDHLLLGSALDPGYRAYLGRTVSPPPGEIVVDGADTARAVLSSPAAINRLRALADRGAYLMPMGVSRNEEEITTATGLKLAAPDADTAQRVNSKIYSRRLVEELGLRGIPGHTCETVEELRNALRPLPTPESPLIVKDAYGMSGKGLLVLDSPRRAEGLLRMVERRAQRTGDPSIHVVVEEFLDKRFDLNYQFTVDRTGRVRLDFVKRALTSGGVHQGHVIPAGLSCGHIEEIGTVAEHLGNRLFADGFFGIVGVDALLSDDGLLYPVLEINARLNMSSYQGRVLERFHRPPAVALAKHYTLRLRRTVGFEEVLHELGDLAAPPTGGSGLVVTCFGTLNAARAEIERAGTREGRLYTVLIAPDDARLRELDGRVADRLGRLTTKEASV</sequence>
<dbReference type="InterPro" id="IPR011761">
    <property type="entry name" value="ATP-grasp"/>
</dbReference>
<keyword evidence="7" id="KW-1185">Reference proteome</keyword>
<evidence type="ECO:0000256" key="1">
    <source>
        <dbReference type="ARBA" id="ARBA00022598"/>
    </source>
</evidence>
<dbReference type="PROSITE" id="PS50975">
    <property type="entry name" value="ATP_GRASP"/>
    <property type="match status" value="1"/>
</dbReference>
<evidence type="ECO:0000256" key="4">
    <source>
        <dbReference type="PROSITE-ProRule" id="PRU00409"/>
    </source>
</evidence>
<keyword evidence="1" id="KW-0436">Ligase</keyword>
<gene>
    <name evidence="6" type="ORF">HDA32_005714</name>
</gene>
<evidence type="ECO:0000313" key="7">
    <source>
        <dbReference type="Proteomes" id="UP000589036"/>
    </source>
</evidence>
<dbReference type="PANTHER" id="PTHR43055:SF1">
    <property type="entry name" value="FORMATE-DEPENDENT PHOSPHORIBOSYLGLYCINAMIDE FORMYLTRANSFERASE"/>
    <property type="match status" value="1"/>
</dbReference>
<dbReference type="GO" id="GO:0005829">
    <property type="term" value="C:cytosol"/>
    <property type="evidence" value="ECO:0007669"/>
    <property type="project" value="TreeGrafter"/>
</dbReference>
<dbReference type="InterPro" id="IPR003806">
    <property type="entry name" value="ATP-grasp_PylC-type"/>
</dbReference>
<accession>A0A852U907</accession>
<dbReference type="AlphaFoldDB" id="A0A852U907"/>
<comment type="caution">
    <text evidence="6">The sequence shown here is derived from an EMBL/GenBank/DDBJ whole genome shotgun (WGS) entry which is preliminary data.</text>
</comment>
<organism evidence="6 7">
    <name type="scientific">Spinactinospora alkalitolerans</name>
    <dbReference type="NCBI Taxonomy" id="687207"/>
    <lineage>
        <taxon>Bacteria</taxon>
        <taxon>Bacillati</taxon>
        <taxon>Actinomycetota</taxon>
        <taxon>Actinomycetes</taxon>
        <taxon>Streptosporangiales</taxon>
        <taxon>Nocardiopsidaceae</taxon>
        <taxon>Spinactinospora</taxon>
    </lineage>
</organism>